<dbReference type="InterPro" id="IPR029060">
    <property type="entry name" value="PIN-like_dom_sf"/>
</dbReference>
<name>A0A6J4QSQ5_9ACTN</name>
<evidence type="ECO:0000256" key="3">
    <source>
        <dbReference type="ARBA" id="ARBA00022801"/>
    </source>
</evidence>
<keyword evidence="3" id="KW-0378">Hydrolase</keyword>
<reference evidence="7" key="1">
    <citation type="submission" date="2020-02" db="EMBL/GenBank/DDBJ databases">
        <authorList>
            <person name="Meier V. D."/>
        </authorList>
    </citation>
    <scope>NUCLEOTIDE SEQUENCE</scope>
    <source>
        <strain evidence="7">AVDCRST_MAG58</strain>
    </source>
</reference>
<dbReference type="GO" id="GO:0046872">
    <property type="term" value="F:metal ion binding"/>
    <property type="evidence" value="ECO:0007669"/>
    <property type="project" value="UniProtKB-KW"/>
</dbReference>
<dbReference type="SUPFAM" id="SSF88723">
    <property type="entry name" value="PIN domain-like"/>
    <property type="match status" value="1"/>
</dbReference>
<dbReference type="EMBL" id="CADCVF010000014">
    <property type="protein sequence ID" value="CAA9448352.1"/>
    <property type="molecule type" value="Genomic_DNA"/>
</dbReference>
<evidence type="ECO:0000256" key="2">
    <source>
        <dbReference type="ARBA" id="ARBA00022723"/>
    </source>
</evidence>
<dbReference type="InterPro" id="IPR002716">
    <property type="entry name" value="PIN_dom"/>
</dbReference>
<dbReference type="InterPro" id="IPR039018">
    <property type="entry name" value="VapC20-like"/>
</dbReference>
<evidence type="ECO:0000313" key="7">
    <source>
        <dbReference type="EMBL" id="CAA9448352.1"/>
    </source>
</evidence>
<dbReference type="Pfam" id="PF01850">
    <property type="entry name" value="PIN"/>
    <property type="match status" value="1"/>
</dbReference>
<protein>
    <recommendedName>
        <fullName evidence="6">PIN domain-containing protein</fullName>
    </recommendedName>
</protein>
<keyword evidence="2" id="KW-0479">Metal-binding</keyword>
<keyword evidence="1" id="KW-0540">Nuclease</keyword>
<organism evidence="7">
    <name type="scientific">uncultured Rubrobacteraceae bacterium</name>
    <dbReference type="NCBI Taxonomy" id="349277"/>
    <lineage>
        <taxon>Bacteria</taxon>
        <taxon>Bacillati</taxon>
        <taxon>Actinomycetota</taxon>
        <taxon>Rubrobacteria</taxon>
        <taxon>Rubrobacterales</taxon>
        <taxon>Rubrobacteraceae</taxon>
        <taxon>environmental samples</taxon>
    </lineage>
</organism>
<dbReference type="GO" id="GO:0016075">
    <property type="term" value="P:rRNA catabolic process"/>
    <property type="evidence" value="ECO:0007669"/>
    <property type="project" value="TreeGrafter"/>
</dbReference>
<sequence length="135" mass="14864">MSGTVLADTGPLYAAADPSDDHHERAQGDIRRLNSEGVGVTVAYPTLCECYSLVLYKLGAGAAQGWLGEIEGGSFLMNPTPEDFREAAGLIREYRDQALSMFDAVTAVVSRRLSMPVWTYDHHFDVVRVEVWRNG</sequence>
<accession>A0A6J4QSQ5</accession>
<proteinExistence type="predicted"/>
<gene>
    <name evidence="7" type="ORF">AVDCRST_MAG58-659</name>
</gene>
<dbReference type="PANTHER" id="PTHR42188">
    <property type="entry name" value="23S RRNA-SPECIFIC ENDONUCLEASE VAPC20"/>
    <property type="match status" value="1"/>
</dbReference>
<feature type="domain" description="PIN" evidence="6">
    <location>
        <begin position="6"/>
        <end position="128"/>
    </location>
</feature>
<dbReference type="PANTHER" id="PTHR42188:SF1">
    <property type="entry name" value="23S RRNA-SPECIFIC ENDONUCLEASE VAPC20"/>
    <property type="match status" value="1"/>
</dbReference>
<dbReference type="Gene3D" id="3.40.50.1010">
    <property type="entry name" value="5'-nuclease"/>
    <property type="match status" value="1"/>
</dbReference>
<evidence type="ECO:0000256" key="5">
    <source>
        <dbReference type="SAM" id="MobiDB-lite"/>
    </source>
</evidence>
<evidence type="ECO:0000256" key="4">
    <source>
        <dbReference type="ARBA" id="ARBA00022842"/>
    </source>
</evidence>
<dbReference type="AlphaFoldDB" id="A0A6J4QSQ5"/>
<feature type="region of interest" description="Disordered" evidence="5">
    <location>
        <begin position="1"/>
        <end position="25"/>
    </location>
</feature>
<dbReference type="GO" id="GO:0004521">
    <property type="term" value="F:RNA endonuclease activity"/>
    <property type="evidence" value="ECO:0007669"/>
    <property type="project" value="InterPro"/>
</dbReference>
<evidence type="ECO:0000259" key="6">
    <source>
        <dbReference type="Pfam" id="PF01850"/>
    </source>
</evidence>
<evidence type="ECO:0000256" key="1">
    <source>
        <dbReference type="ARBA" id="ARBA00022722"/>
    </source>
</evidence>
<keyword evidence="4" id="KW-0460">Magnesium</keyword>
<dbReference type="GO" id="GO:0016787">
    <property type="term" value="F:hydrolase activity"/>
    <property type="evidence" value="ECO:0007669"/>
    <property type="project" value="UniProtKB-KW"/>
</dbReference>